<reference evidence="2" key="1">
    <citation type="submission" date="2021-03" db="EMBL/GenBank/DDBJ databases">
        <title>Draft genome sequence of rust myrtle Austropuccinia psidii MF-1, a brazilian biotype.</title>
        <authorList>
            <person name="Quecine M.C."/>
            <person name="Pachon D.M.R."/>
            <person name="Bonatelli M.L."/>
            <person name="Correr F.H."/>
            <person name="Franceschini L.M."/>
            <person name="Leite T.F."/>
            <person name="Margarido G.R.A."/>
            <person name="Almeida C.A."/>
            <person name="Ferrarezi J.A."/>
            <person name="Labate C.A."/>
        </authorList>
    </citation>
    <scope>NUCLEOTIDE SEQUENCE</scope>
    <source>
        <strain evidence="2">MF-1</strain>
    </source>
</reference>
<organism evidence="2 3">
    <name type="scientific">Austropuccinia psidii MF-1</name>
    <dbReference type="NCBI Taxonomy" id="1389203"/>
    <lineage>
        <taxon>Eukaryota</taxon>
        <taxon>Fungi</taxon>
        <taxon>Dikarya</taxon>
        <taxon>Basidiomycota</taxon>
        <taxon>Pucciniomycotina</taxon>
        <taxon>Pucciniomycetes</taxon>
        <taxon>Pucciniales</taxon>
        <taxon>Sphaerophragmiaceae</taxon>
        <taxon>Austropuccinia</taxon>
    </lineage>
</organism>
<sequence length="118" mass="14156">MEIDRRKNLRFSEWEPGSGTPETYQSEPEETKTPILGLSSSELQNFSIQLLKLIPHKKSVAYCYKPFKINYRITEIEFQSEEPWLRDYKENIFFLIDSLLYHRERHTSALTVIDRDHF</sequence>
<dbReference type="AlphaFoldDB" id="A0A9Q3KIF5"/>
<dbReference type="EMBL" id="AVOT02111897">
    <property type="protein sequence ID" value="MBW0582208.1"/>
    <property type="molecule type" value="Genomic_DNA"/>
</dbReference>
<protein>
    <submittedName>
        <fullName evidence="2">Uncharacterized protein</fullName>
    </submittedName>
</protein>
<dbReference type="OrthoDB" id="5858386at2759"/>
<name>A0A9Q3KIF5_9BASI</name>
<comment type="caution">
    <text evidence="2">The sequence shown here is derived from an EMBL/GenBank/DDBJ whole genome shotgun (WGS) entry which is preliminary data.</text>
</comment>
<dbReference type="Proteomes" id="UP000765509">
    <property type="component" value="Unassembled WGS sequence"/>
</dbReference>
<evidence type="ECO:0000313" key="3">
    <source>
        <dbReference type="Proteomes" id="UP000765509"/>
    </source>
</evidence>
<feature type="region of interest" description="Disordered" evidence="1">
    <location>
        <begin position="1"/>
        <end position="31"/>
    </location>
</feature>
<proteinExistence type="predicted"/>
<feature type="compositionally biased region" description="Basic and acidic residues" evidence="1">
    <location>
        <begin position="1"/>
        <end position="13"/>
    </location>
</feature>
<gene>
    <name evidence="2" type="ORF">O181_121923</name>
</gene>
<keyword evidence="3" id="KW-1185">Reference proteome</keyword>
<evidence type="ECO:0000256" key="1">
    <source>
        <dbReference type="SAM" id="MobiDB-lite"/>
    </source>
</evidence>
<accession>A0A9Q3KIF5</accession>
<evidence type="ECO:0000313" key="2">
    <source>
        <dbReference type="EMBL" id="MBW0582208.1"/>
    </source>
</evidence>